<accession>A0A840ARE2</accession>
<dbReference type="EMBL" id="JACIDS010000005">
    <property type="protein sequence ID" value="MBB3932930.1"/>
    <property type="molecule type" value="Genomic_DNA"/>
</dbReference>
<feature type="signal peptide" evidence="3">
    <location>
        <begin position="1"/>
        <end position="29"/>
    </location>
</feature>
<evidence type="ECO:0000259" key="4">
    <source>
        <dbReference type="Pfam" id="PF01464"/>
    </source>
</evidence>
<dbReference type="Pfam" id="PF01464">
    <property type="entry name" value="SLT"/>
    <property type="match status" value="1"/>
</dbReference>
<name>A0A840ARE2_9HYPH</name>
<dbReference type="CDD" id="cd00254">
    <property type="entry name" value="LT-like"/>
    <property type="match status" value="1"/>
</dbReference>
<comment type="similarity">
    <text evidence="1">Belongs to the transglycosylase Slt family.</text>
</comment>
<dbReference type="SUPFAM" id="SSF53955">
    <property type="entry name" value="Lysozyme-like"/>
    <property type="match status" value="1"/>
</dbReference>
<reference evidence="5 6" key="1">
    <citation type="submission" date="2020-08" db="EMBL/GenBank/DDBJ databases">
        <title>Genomic Encyclopedia of Type Strains, Phase IV (KMG-IV): sequencing the most valuable type-strain genomes for metagenomic binning, comparative biology and taxonomic classification.</title>
        <authorList>
            <person name="Goeker M."/>
        </authorList>
    </citation>
    <scope>NUCLEOTIDE SEQUENCE [LARGE SCALE GENOMIC DNA]</scope>
    <source>
        <strain evidence="5 6">DSM 25966</strain>
    </source>
</reference>
<dbReference type="PANTHER" id="PTHR37423">
    <property type="entry name" value="SOLUBLE LYTIC MUREIN TRANSGLYCOSYLASE-RELATED"/>
    <property type="match status" value="1"/>
</dbReference>
<dbReference type="InterPro" id="IPR008258">
    <property type="entry name" value="Transglycosylase_SLT_dom_1"/>
</dbReference>
<dbReference type="Proteomes" id="UP000553963">
    <property type="component" value="Unassembled WGS sequence"/>
</dbReference>
<keyword evidence="6" id="KW-1185">Reference proteome</keyword>
<gene>
    <name evidence="5" type="ORF">GGR25_003994</name>
</gene>
<comment type="similarity">
    <text evidence="2">Belongs to the virb1 family.</text>
</comment>
<evidence type="ECO:0000313" key="6">
    <source>
        <dbReference type="Proteomes" id="UP000553963"/>
    </source>
</evidence>
<comment type="caution">
    <text evidence="5">The sequence shown here is derived from an EMBL/GenBank/DDBJ whole genome shotgun (WGS) entry which is preliminary data.</text>
</comment>
<evidence type="ECO:0000256" key="3">
    <source>
        <dbReference type="SAM" id="SignalP"/>
    </source>
</evidence>
<feature type="chain" id="PRO_5032723262" evidence="3">
    <location>
        <begin position="30"/>
        <end position="171"/>
    </location>
</feature>
<dbReference type="Gene3D" id="1.10.530.10">
    <property type="match status" value="1"/>
</dbReference>
<keyword evidence="3" id="KW-0732">Signal</keyword>
<protein>
    <submittedName>
        <fullName evidence="5">Soluble lytic murein transglycosylase-like protein</fullName>
    </submittedName>
</protein>
<dbReference type="RefSeq" id="WP_183400584.1">
    <property type="nucleotide sequence ID" value="NZ_JACIDS010000005.1"/>
</dbReference>
<organism evidence="5 6">
    <name type="scientific">Kaistia hirudinis</name>
    <dbReference type="NCBI Taxonomy" id="1293440"/>
    <lineage>
        <taxon>Bacteria</taxon>
        <taxon>Pseudomonadati</taxon>
        <taxon>Pseudomonadota</taxon>
        <taxon>Alphaproteobacteria</taxon>
        <taxon>Hyphomicrobiales</taxon>
        <taxon>Kaistiaceae</taxon>
        <taxon>Kaistia</taxon>
    </lineage>
</organism>
<evidence type="ECO:0000256" key="2">
    <source>
        <dbReference type="ARBA" id="ARBA00009387"/>
    </source>
</evidence>
<evidence type="ECO:0000256" key="1">
    <source>
        <dbReference type="ARBA" id="ARBA00007734"/>
    </source>
</evidence>
<feature type="domain" description="Transglycosylase SLT" evidence="4">
    <location>
        <begin position="54"/>
        <end position="152"/>
    </location>
</feature>
<dbReference type="PANTHER" id="PTHR37423:SF2">
    <property type="entry name" value="MEMBRANE-BOUND LYTIC MUREIN TRANSGLYCOSYLASE C"/>
    <property type="match status" value="1"/>
</dbReference>
<proteinExistence type="inferred from homology"/>
<dbReference type="AlphaFoldDB" id="A0A840ARE2"/>
<dbReference type="InterPro" id="IPR023346">
    <property type="entry name" value="Lysozyme-like_dom_sf"/>
</dbReference>
<evidence type="ECO:0000313" key="5">
    <source>
        <dbReference type="EMBL" id="MBB3932930.1"/>
    </source>
</evidence>
<sequence length="171" mass="18015">MKKFCVTGLFASLAAVVLVTGFQVAPAEAASGRLLKSNASRVAAAKRTDSYDTLIASEARANNVPLSLAHAVVRVESNYNPGMRGSAGEIGLMQVKLQTARGMGYRGSAKGLYDPAINIRYGMKYLGQAREIAGGDLCGTILRYNAGHGATRMSSGPLRYCGKVKQIIASN</sequence>